<organism evidence="11 12">
    <name type="scientific">Hanseniaspora opuntiae</name>
    <dbReference type="NCBI Taxonomy" id="211096"/>
    <lineage>
        <taxon>Eukaryota</taxon>
        <taxon>Fungi</taxon>
        <taxon>Dikarya</taxon>
        <taxon>Ascomycota</taxon>
        <taxon>Saccharomycotina</taxon>
        <taxon>Saccharomycetes</taxon>
        <taxon>Saccharomycodales</taxon>
        <taxon>Saccharomycodaceae</taxon>
        <taxon>Hanseniaspora</taxon>
    </lineage>
</organism>
<keyword evidence="7" id="KW-0539">Nucleus</keyword>
<dbReference type="OrthoDB" id="422427at2759"/>
<feature type="region of interest" description="Disordered" evidence="8">
    <location>
        <begin position="773"/>
        <end position="807"/>
    </location>
</feature>
<evidence type="ECO:0000256" key="1">
    <source>
        <dbReference type="ARBA" id="ARBA00004123"/>
    </source>
</evidence>
<dbReference type="Pfam" id="PF04082">
    <property type="entry name" value="Fungal_trans"/>
    <property type="match status" value="1"/>
</dbReference>
<dbReference type="Proteomes" id="UP000095605">
    <property type="component" value="Unassembled WGS sequence"/>
</dbReference>
<evidence type="ECO:0000256" key="3">
    <source>
        <dbReference type="ARBA" id="ARBA00022833"/>
    </source>
</evidence>
<evidence type="ECO:0000256" key="8">
    <source>
        <dbReference type="SAM" id="MobiDB-lite"/>
    </source>
</evidence>
<evidence type="ECO:0000256" key="5">
    <source>
        <dbReference type="ARBA" id="ARBA00023125"/>
    </source>
</evidence>
<dbReference type="SMART" id="SM00906">
    <property type="entry name" value="Fungal_trans"/>
    <property type="match status" value="1"/>
</dbReference>
<keyword evidence="12" id="KW-1185">Reference proteome</keyword>
<dbReference type="InterPro" id="IPR036864">
    <property type="entry name" value="Zn2-C6_fun-type_DNA-bd_sf"/>
</dbReference>
<dbReference type="InterPro" id="IPR001138">
    <property type="entry name" value="Zn2Cys6_DnaBD"/>
</dbReference>
<dbReference type="AlphaFoldDB" id="A0A1E5RKM7"/>
<accession>A0A1E5RKM7</accession>
<evidence type="ECO:0000256" key="2">
    <source>
        <dbReference type="ARBA" id="ARBA00022723"/>
    </source>
</evidence>
<dbReference type="GO" id="GO:0005634">
    <property type="term" value="C:nucleus"/>
    <property type="evidence" value="ECO:0007669"/>
    <property type="project" value="UniProtKB-SubCell"/>
</dbReference>
<dbReference type="PANTHER" id="PTHR47540">
    <property type="entry name" value="THIAMINE REPRESSIBLE GENES REGULATORY PROTEIN THI5"/>
    <property type="match status" value="1"/>
</dbReference>
<evidence type="ECO:0000259" key="9">
    <source>
        <dbReference type="SMART" id="SM00066"/>
    </source>
</evidence>
<evidence type="ECO:0000256" key="6">
    <source>
        <dbReference type="ARBA" id="ARBA00023163"/>
    </source>
</evidence>
<proteinExistence type="predicted"/>
<dbReference type="InterPro" id="IPR051711">
    <property type="entry name" value="Stress_Response_Reg"/>
</dbReference>
<dbReference type="PANTHER" id="PTHR47540:SF1">
    <property type="entry name" value="ACTIVATOR OF STRESS GENES 1-RELATED"/>
    <property type="match status" value="1"/>
</dbReference>
<keyword evidence="2" id="KW-0479">Metal-binding</keyword>
<feature type="compositionally biased region" description="Polar residues" evidence="8">
    <location>
        <begin position="789"/>
        <end position="807"/>
    </location>
</feature>
<dbReference type="GO" id="GO:0045944">
    <property type="term" value="P:positive regulation of transcription by RNA polymerase II"/>
    <property type="evidence" value="ECO:0007669"/>
    <property type="project" value="TreeGrafter"/>
</dbReference>
<dbReference type="SMART" id="SM00066">
    <property type="entry name" value="GAL4"/>
    <property type="match status" value="1"/>
</dbReference>
<dbReference type="CDD" id="cd12148">
    <property type="entry name" value="fungal_TF_MHR"/>
    <property type="match status" value="1"/>
</dbReference>
<evidence type="ECO:0000256" key="7">
    <source>
        <dbReference type="ARBA" id="ARBA00023242"/>
    </source>
</evidence>
<dbReference type="InterPro" id="IPR007219">
    <property type="entry name" value="XnlR_reg_dom"/>
</dbReference>
<evidence type="ECO:0000313" key="12">
    <source>
        <dbReference type="Proteomes" id="UP000095605"/>
    </source>
</evidence>
<feature type="region of interest" description="Disordered" evidence="8">
    <location>
        <begin position="174"/>
        <end position="199"/>
    </location>
</feature>
<evidence type="ECO:0000313" key="11">
    <source>
        <dbReference type="EMBL" id="OEJ87479.1"/>
    </source>
</evidence>
<evidence type="ECO:0000259" key="10">
    <source>
        <dbReference type="SMART" id="SM00906"/>
    </source>
</evidence>
<dbReference type="GO" id="GO:0006351">
    <property type="term" value="P:DNA-templated transcription"/>
    <property type="evidence" value="ECO:0007669"/>
    <property type="project" value="InterPro"/>
</dbReference>
<feature type="domain" description="Zn(2)-C6 fungal-type" evidence="9">
    <location>
        <begin position="102"/>
        <end position="172"/>
    </location>
</feature>
<dbReference type="GO" id="GO:0043565">
    <property type="term" value="F:sequence-specific DNA binding"/>
    <property type="evidence" value="ECO:0007669"/>
    <property type="project" value="TreeGrafter"/>
</dbReference>
<sequence>MTLSESPVDPEPKLTTKITHLRDNDDISDKEVEILNQIRNKITKSVSLGKTSSVEASNNANSDEYEKIIDYIDDWTVSENIEKGDDATADNVAEKKAKLKKTRNKKACDVCKKKKIKCIYNFDDDRCDDVDEKALENTVIPSNKQYLGIVCAYCKKNKTKCTFLAPERKRGYKRVSEDKENVPEIPDEPLHKKKRKQPIKEEVVNENIVEPQEVNFGRRRAPKLSNNDKLKKFQQLFDAIFNSNGKKNNSFNIDTFDPELFKKIYNNINHQDTTLNNYEFDGSRNNTLNNNHFQIAIDRYNYFLQHNLTNGSAQEDNLKFFSLQVPLPSKERAITLIENAWLESFVVFRFYHRPTFIANLHRLYSLEPHEYDEQLVKFLPSLYSVMAIGSLFDNKKDGINFQSEKAVDEDDEGYRFFLAARNMIDLSNCTDINSIQTIVMLFMFLQCSARLSTCYIYIGIAMRSALREGYHRFIPEGTPGYSLLDIEMRKRTFFTIYKMDIYVNNMLGLPKAISYMDFDQTLPLEYEDEYITHEGLKLPQDYDPHKSINSVSISNHHTKLLMILEEVVDKLYPVKKTNNVIPHKVVTELEIKLDNWIRQLPKFLIPGIKESEIPNEYLFKANRLLHFSFLQVQIVLYRPFIHYLILDKRQSSEYDELSMKRAEMCKNVAKKAILLAKEMLQKQLLNGNHWFSIYTIFFSVAGLLFYVHESTPDMTNSEEIADYNECNRLCVVAKTILNSLKGSSKAANRTYNVLNTLFDSLNKRTKMYMEMSFKKNETPRTTNEDDVKNVSSQKNEPESSQKYAGTPLSDTMSMFMQAAAAEYPPSNYYTTDVGISMADNNDQKSSALQLNQQSMLTPNGKMMEESPYSGMNTPYASNIMYPSNTQNSQGSTNGNVYVPHMFDTVSGNNLPLPVIQERVDNEENRLNEAKEMNYKKEDIGLGISSETFVNNPAFDIHMSPVNVISDEQVMEESQKGVENKASPMFLMKSSEAETKKSNDIEDEKPDTMYISGVFDQLDMQLFGRYLPPYMTRNVNKKK</sequence>
<evidence type="ECO:0000256" key="4">
    <source>
        <dbReference type="ARBA" id="ARBA00023015"/>
    </source>
</evidence>
<gene>
    <name evidence="11" type="ORF">AWRI3578_g2267</name>
</gene>
<dbReference type="EMBL" id="LPNL01000004">
    <property type="protein sequence ID" value="OEJ87479.1"/>
    <property type="molecule type" value="Genomic_DNA"/>
</dbReference>
<feature type="domain" description="Xylanolytic transcriptional activator regulatory" evidence="10">
    <location>
        <begin position="454"/>
        <end position="529"/>
    </location>
</feature>
<comment type="caution">
    <text evidence="11">The sequence shown here is derived from an EMBL/GenBank/DDBJ whole genome shotgun (WGS) entry which is preliminary data.</text>
</comment>
<protein>
    <submittedName>
        <fullName evidence="11">Activator of stress genes 1</fullName>
    </submittedName>
</protein>
<keyword evidence="5" id="KW-0238">DNA-binding</keyword>
<dbReference type="GO" id="GO:0000981">
    <property type="term" value="F:DNA-binding transcription factor activity, RNA polymerase II-specific"/>
    <property type="evidence" value="ECO:0007669"/>
    <property type="project" value="InterPro"/>
</dbReference>
<name>A0A1E5RKM7_9ASCO</name>
<keyword evidence="6" id="KW-0804">Transcription</keyword>
<keyword evidence="3" id="KW-0862">Zinc</keyword>
<dbReference type="GO" id="GO:0008270">
    <property type="term" value="F:zinc ion binding"/>
    <property type="evidence" value="ECO:0007669"/>
    <property type="project" value="InterPro"/>
</dbReference>
<feature type="compositionally biased region" description="Basic and acidic residues" evidence="8">
    <location>
        <begin position="773"/>
        <end position="788"/>
    </location>
</feature>
<reference evidence="12" key="1">
    <citation type="journal article" date="2016" name="Genome Announc.">
        <title>Genome sequences of three species of Hanseniaspora isolated from spontaneous wine fermentations.</title>
        <authorList>
            <person name="Sternes P.R."/>
            <person name="Lee D."/>
            <person name="Kutyna D.R."/>
            <person name="Borneman A.R."/>
        </authorList>
    </citation>
    <scope>NUCLEOTIDE SEQUENCE [LARGE SCALE GENOMIC DNA]</scope>
    <source>
        <strain evidence="12">AWRI3578</strain>
    </source>
</reference>
<keyword evidence="4" id="KW-0805">Transcription regulation</keyword>
<comment type="subcellular location">
    <subcellularLocation>
        <location evidence="1">Nucleus</location>
    </subcellularLocation>
</comment>
<dbReference type="Gene3D" id="4.10.240.10">
    <property type="entry name" value="Zn(2)-C6 fungal-type DNA-binding domain"/>
    <property type="match status" value="1"/>
</dbReference>